<keyword evidence="2" id="KW-1185">Reference proteome</keyword>
<dbReference type="EMBL" id="NHMK01000006">
    <property type="protein sequence ID" value="OWL98613.1"/>
    <property type="molecule type" value="Genomic_DNA"/>
</dbReference>
<comment type="caution">
    <text evidence="1">The sequence shown here is derived from an EMBL/GenBank/DDBJ whole genome shotgun (WGS) entry which is preliminary data.</text>
</comment>
<dbReference type="Proteomes" id="UP000197208">
    <property type="component" value="Unassembled WGS sequence"/>
</dbReference>
<dbReference type="AlphaFoldDB" id="A0A246BSH7"/>
<protein>
    <submittedName>
        <fullName evidence="1">Uncharacterized protein</fullName>
    </submittedName>
</protein>
<reference evidence="1 2" key="1">
    <citation type="submission" date="2017-05" db="EMBL/GenBank/DDBJ databases">
        <title>De novo genome assembly of Deniococcus indicus strain DR1.</title>
        <authorList>
            <person name="Chauhan D."/>
            <person name="Yennamalli R.M."/>
            <person name="Priyadarshini R."/>
        </authorList>
    </citation>
    <scope>NUCLEOTIDE SEQUENCE [LARGE SCALE GENOMIC DNA]</scope>
    <source>
        <strain evidence="1 2">DR1</strain>
    </source>
</reference>
<organism evidence="1 2">
    <name type="scientific">Deinococcus indicus</name>
    <dbReference type="NCBI Taxonomy" id="223556"/>
    <lineage>
        <taxon>Bacteria</taxon>
        <taxon>Thermotogati</taxon>
        <taxon>Deinococcota</taxon>
        <taxon>Deinococci</taxon>
        <taxon>Deinococcales</taxon>
        <taxon>Deinococcaceae</taxon>
        <taxon>Deinococcus</taxon>
    </lineage>
</organism>
<proteinExistence type="predicted"/>
<sequence>MPATPVLTAGQSWTMKADVPVAALPGAVTFTLGAFRAVGKGGAAFEPTVTTAGPQRFQDNMFYDPEDSDPVFIAATRLISQPAGKVPPASYSCLVRTPHARLNEAQRGLLITGDLTQPATVKAAQLYINTGALTGQPTCTLTRTR</sequence>
<gene>
    <name evidence="1" type="ORF">CBQ26_01740</name>
</gene>
<accession>A0A246BSH7</accession>
<evidence type="ECO:0000313" key="2">
    <source>
        <dbReference type="Proteomes" id="UP000197208"/>
    </source>
</evidence>
<name>A0A246BSH7_9DEIO</name>
<evidence type="ECO:0000313" key="1">
    <source>
        <dbReference type="EMBL" id="OWL98613.1"/>
    </source>
</evidence>